<accession>A0AAV7R090</accession>
<comment type="caution">
    <text evidence="2">The sequence shown here is derived from an EMBL/GenBank/DDBJ whole genome shotgun (WGS) entry which is preliminary data.</text>
</comment>
<evidence type="ECO:0000313" key="3">
    <source>
        <dbReference type="Proteomes" id="UP001066276"/>
    </source>
</evidence>
<gene>
    <name evidence="2" type="ORF">NDU88_010440</name>
</gene>
<keyword evidence="3" id="KW-1185">Reference proteome</keyword>
<feature type="non-terminal residue" evidence="2">
    <location>
        <position position="103"/>
    </location>
</feature>
<organism evidence="2 3">
    <name type="scientific">Pleurodeles waltl</name>
    <name type="common">Iberian ribbed newt</name>
    <dbReference type="NCBI Taxonomy" id="8319"/>
    <lineage>
        <taxon>Eukaryota</taxon>
        <taxon>Metazoa</taxon>
        <taxon>Chordata</taxon>
        <taxon>Craniata</taxon>
        <taxon>Vertebrata</taxon>
        <taxon>Euteleostomi</taxon>
        <taxon>Amphibia</taxon>
        <taxon>Batrachia</taxon>
        <taxon>Caudata</taxon>
        <taxon>Salamandroidea</taxon>
        <taxon>Salamandridae</taxon>
        <taxon>Pleurodelinae</taxon>
        <taxon>Pleurodeles</taxon>
    </lineage>
</organism>
<evidence type="ECO:0000256" key="1">
    <source>
        <dbReference type="SAM" id="MobiDB-lite"/>
    </source>
</evidence>
<protein>
    <submittedName>
        <fullName evidence="2">Uncharacterized protein</fullName>
    </submittedName>
</protein>
<proteinExistence type="predicted"/>
<reference evidence="2" key="1">
    <citation type="journal article" date="2022" name="bioRxiv">
        <title>Sequencing and chromosome-scale assembly of the giantPleurodeles waltlgenome.</title>
        <authorList>
            <person name="Brown T."/>
            <person name="Elewa A."/>
            <person name="Iarovenko S."/>
            <person name="Subramanian E."/>
            <person name="Araus A.J."/>
            <person name="Petzold A."/>
            <person name="Susuki M."/>
            <person name="Suzuki K.-i.T."/>
            <person name="Hayashi T."/>
            <person name="Toyoda A."/>
            <person name="Oliveira C."/>
            <person name="Osipova E."/>
            <person name="Leigh N.D."/>
            <person name="Simon A."/>
            <person name="Yun M.H."/>
        </authorList>
    </citation>
    <scope>NUCLEOTIDE SEQUENCE</scope>
    <source>
        <strain evidence="2">20211129_DDA</strain>
        <tissue evidence="2">Liver</tissue>
    </source>
</reference>
<name>A0AAV7R090_PLEWA</name>
<dbReference type="EMBL" id="JANPWB010000010">
    <property type="protein sequence ID" value="KAJ1144138.1"/>
    <property type="molecule type" value="Genomic_DNA"/>
</dbReference>
<dbReference type="Proteomes" id="UP001066276">
    <property type="component" value="Chromosome 6"/>
</dbReference>
<sequence>MTEAAPSLADRYPWGTVESRTSDRTPVCLDVINGDQSIRGEAKVRNGGAGSVENETRGDRIQKNEGERERDQAGEDCEGERRRGERETEGRRTEKENAGVGKM</sequence>
<feature type="region of interest" description="Disordered" evidence="1">
    <location>
        <begin position="1"/>
        <end position="103"/>
    </location>
</feature>
<evidence type="ECO:0000313" key="2">
    <source>
        <dbReference type="EMBL" id="KAJ1144138.1"/>
    </source>
</evidence>
<dbReference type="AlphaFoldDB" id="A0AAV7R090"/>
<feature type="compositionally biased region" description="Basic and acidic residues" evidence="1">
    <location>
        <begin position="54"/>
        <end position="97"/>
    </location>
</feature>